<feature type="compositionally biased region" description="Basic residues" evidence="7">
    <location>
        <begin position="438"/>
        <end position="453"/>
    </location>
</feature>
<dbReference type="PROSITE" id="PS51195">
    <property type="entry name" value="Q_MOTIF"/>
    <property type="match status" value="1"/>
</dbReference>
<evidence type="ECO:0000313" key="12">
    <source>
        <dbReference type="Proteomes" id="UP001055911"/>
    </source>
</evidence>
<feature type="compositionally biased region" description="Basic and acidic residues" evidence="7">
    <location>
        <begin position="423"/>
        <end position="436"/>
    </location>
</feature>
<dbReference type="InterPro" id="IPR027417">
    <property type="entry name" value="P-loop_NTPase"/>
</dbReference>
<comment type="catalytic activity">
    <reaction evidence="5">
        <text>ATP + H2O = ADP + phosphate + H(+)</text>
        <dbReference type="Rhea" id="RHEA:13065"/>
        <dbReference type="ChEBI" id="CHEBI:15377"/>
        <dbReference type="ChEBI" id="CHEBI:15378"/>
        <dbReference type="ChEBI" id="CHEBI:30616"/>
        <dbReference type="ChEBI" id="CHEBI:43474"/>
        <dbReference type="ChEBI" id="CHEBI:456216"/>
        <dbReference type="EC" id="3.6.4.13"/>
    </reaction>
</comment>
<feature type="compositionally biased region" description="Basic residues" evidence="7">
    <location>
        <begin position="411"/>
        <end position="422"/>
    </location>
</feature>
<dbReference type="GO" id="GO:0033592">
    <property type="term" value="F:RNA strand annealing activity"/>
    <property type="evidence" value="ECO:0007669"/>
    <property type="project" value="TreeGrafter"/>
</dbReference>
<organism evidence="11 12">
    <name type="scientific">Fructilactobacillus cliffordii</name>
    <dbReference type="NCBI Taxonomy" id="2940299"/>
    <lineage>
        <taxon>Bacteria</taxon>
        <taxon>Bacillati</taxon>
        <taxon>Bacillota</taxon>
        <taxon>Bacilli</taxon>
        <taxon>Lactobacillales</taxon>
        <taxon>Lactobacillaceae</taxon>
        <taxon>Fructilactobacillus</taxon>
    </lineage>
</organism>
<dbReference type="EMBL" id="CP097119">
    <property type="protein sequence ID" value="USS89803.1"/>
    <property type="molecule type" value="Genomic_DNA"/>
</dbReference>
<dbReference type="SMART" id="SM00490">
    <property type="entry name" value="HELICc"/>
    <property type="match status" value="1"/>
</dbReference>
<keyword evidence="12" id="KW-1185">Reference proteome</keyword>
<comment type="subcellular location">
    <subcellularLocation>
        <location evidence="5">Cytoplasm</location>
    </subcellularLocation>
</comment>
<keyword evidence="3 5" id="KW-0347">Helicase</keyword>
<dbReference type="InterPro" id="IPR050547">
    <property type="entry name" value="DEAD_box_RNA_helicases"/>
</dbReference>
<keyword evidence="1 5" id="KW-0547">Nucleotide-binding</keyword>
<dbReference type="InterPro" id="IPR044742">
    <property type="entry name" value="DEAD/DEAH_RhlB"/>
</dbReference>
<dbReference type="GO" id="GO:0016787">
    <property type="term" value="F:hydrolase activity"/>
    <property type="evidence" value="ECO:0007669"/>
    <property type="project" value="UniProtKB-KW"/>
</dbReference>
<reference evidence="11" key="1">
    <citation type="submission" date="2022-05" db="EMBL/GenBank/DDBJ databases">
        <authorList>
            <person name="Oliphant S.A."/>
            <person name="Watson-Haigh N.S."/>
            <person name="Sumby K.M."/>
            <person name="Gardner J.M."/>
            <person name="Jiranek V."/>
        </authorList>
    </citation>
    <scope>NUCLEOTIDE SEQUENCE</scope>
    <source>
        <strain evidence="11">KI4_B1</strain>
    </source>
</reference>
<evidence type="ECO:0000256" key="4">
    <source>
        <dbReference type="ARBA" id="ARBA00022840"/>
    </source>
</evidence>
<dbReference type="PANTHER" id="PTHR47963:SF1">
    <property type="entry name" value="DEAD-BOX ATP-DEPENDENT RNA HELICASE CSHB"/>
    <property type="match status" value="1"/>
</dbReference>
<dbReference type="PROSITE" id="PS51192">
    <property type="entry name" value="HELICASE_ATP_BIND_1"/>
    <property type="match status" value="1"/>
</dbReference>
<proteinExistence type="inferred from homology"/>
<evidence type="ECO:0000259" key="9">
    <source>
        <dbReference type="PROSITE" id="PS51194"/>
    </source>
</evidence>
<name>A0A9Q8ZU66_9LACO</name>
<dbReference type="InterPro" id="IPR011545">
    <property type="entry name" value="DEAD/DEAH_box_helicase_dom"/>
</dbReference>
<dbReference type="Proteomes" id="UP001055911">
    <property type="component" value="Chromosome"/>
</dbReference>
<keyword evidence="5" id="KW-0694">RNA-binding</keyword>
<gene>
    <name evidence="5" type="primary">cshB</name>
    <name evidence="11" type="ORF">M3M40_03235</name>
</gene>
<dbReference type="InterPro" id="IPR014001">
    <property type="entry name" value="Helicase_ATP-bd"/>
</dbReference>
<evidence type="ECO:0000259" key="8">
    <source>
        <dbReference type="PROSITE" id="PS51192"/>
    </source>
</evidence>
<dbReference type="GO" id="GO:0005524">
    <property type="term" value="F:ATP binding"/>
    <property type="evidence" value="ECO:0007669"/>
    <property type="project" value="UniProtKB-UniRule"/>
</dbReference>
<dbReference type="GO" id="GO:0006401">
    <property type="term" value="P:RNA catabolic process"/>
    <property type="evidence" value="ECO:0007669"/>
    <property type="project" value="UniProtKB-UniRule"/>
</dbReference>
<accession>A0A9Q8ZU66</accession>
<keyword evidence="2 5" id="KW-0378">Hydrolase</keyword>
<dbReference type="InterPro" id="IPR001650">
    <property type="entry name" value="Helicase_C-like"/>
</dbReference>
<dbReference type="SUPFAM" id="SSF52540">
    <property type="entry name" value="P-loop containing nucleoside triphosphate hydrolases"/>
    <property type="match status" value="1"/>
</dbReference>
<evidence type="ECO:0000256" key="2">
    <source>
        <dbReference type="ARBA" id="ARBA00022801"/>
    </source>
</evidence>
<keyword evidence="4 5" id="KW-0067">ATP-binding</keyword>
<dbReference type="GO" id="GO:0009409">
    <property type="term" value="P:response to cold"/>
    <property type="evidence" value="ECO:0007669"/>
    <property type="project" value="InterPro"/>
</dbReference>
<dbReference type="PANTHER" id="PTHR47963">
    <property type="entry name" value="DEAD-BOX ATP-DEPENDENT RNA HELICASE 47, MITOCHONDRIAL"/>
    <property type="match status" value="1"/>
</dbReference>
<dbReference type="Pfam" id="PF00270">
    <property type="entry name" value="DEAD"/>
    <property type="match status" value="1"/>
</dbReference>
<feature type="domain" description="Helicase ATP-binding" evidence="8">
    <location>
        <begin position="34"/>
        <end position="207"/>
    </location>
</feature>
<dbReference type="AlphaFoldDB" id="A0A9Q8ZU66"/>
<evidence type="ECO:0000256" key="1">
    <source>
        <dbReference type="ARBA" id="ARBA00022741"/>
    </source>
</evidence>
<dbReference type="CDD" id="cd18787">
    <property type="entry name" value="SF2_C_DEAD"/>
    <property type="match status" value="1"/>
</dbReference>
<comment type="similarity">
    <text evidence="5">Belongs to the DEAD box helicase family. CshB subfamily.</text>
</comment>
<dbReference type="Gene3D" id="3.40.50.300">
    <property type="entry name" value="P-loop containing nucleotide triphosphate hydrolases"/>
    <property type="match status" value="2"/>
</dbReference>
<evidence type="ECO:0000313" key="11">
    <source>
        <dbReference type="EMBL" id="USS89803.1"/>
    </source>
</evidence>
<dbReference type="SMART" id="SM00487">
    <property type="entry name" value="DEXDc"/>
    <property type="match status" value="1"/>
</dbReference>
<dbReference type="PROSITE" id="PS51194">
    <property type="entry name" value="HELICASE_CTER"/>
    <property type="match status" value="1"/>
</dbReference>
<dbReference type="InterPro" id="IPR030881">
    <property type="entry name" value="CshB"/>
</dbReference>
<feature type="domain" description="Helicase C-terminal" evidence="9">
    <location>
        <begin position="234"/>
        <end position="385"/>
    </location>
</feature>
<evidence type="ECO:0000256" key="3">
    <source>
        <dbReference type="ARBA" id="ARBA00022806"/>
    </source>
</evidence>
<protein>
    <recommendedName>
        <fullName evidence="5">DEAD-box ATP-dependent RNA helicase CshB</fullName>
        <ecNumber evidence="5">3.6.4.13</ecNumber>
    </recommendedName>
</protein>
<keyword evidence="5" id="KW-0346">Stress response</keyword>
<feature type="short sequence motif" description="Q motif" evidence="6">
    <location>
        <begin position="3"/>
        <end position="31"/>
    </location>
</feature>
<evidence type="ECO:0000256" key="5">
    <source>
        <dbReference type="HAMAP-Rule" id="MF_01494"/>
    </source>
</evidence>
<feature type="domain" description="DEAD-box RNA helicase Q" evidence="10">
    <location>
        <begin position="3"/>
        <end position="31"/>
    </location>
</feature>
<evidence type="ECO:0000256" key="6">
    <source>
        <dbReference type="PROSITE-ProRule" id="PRU00552"/>
    </source>
</evidence>
<keyword evidence="5" id="KW-0963">Cytoplasm</keyword>
<dbReference type="HAMAP" id="MF_01494">
    <property type="entry name" value="DEAD_helicase_CshB"/>
    <property type="match status" value="1"/>
</dbReference>
<dbReference type="Pfam" id="PF00271">
    <property type="entry name" value="Helicase_C"/>
    <property type="match status" value="1"/>
</dbReference>
<dbReference type="CDD" id="cd00268">
    <property type="entry name" value="DEADc"/>
    <property type="match status" value="1"/>
</dbReference>
<dbReference type="EC" id="3.6.4.13" evidence="5"/>
<dbReference type="GO" id="GO:0003724">
    <property type="term" value="F:RNA helicase activity"/>
    <property type="evidence" value="ECO:0007669"/>
    <property type="project" value="UniProtKB-UniRule"/>
</dbReference>
<dbReference type="GO" id="GO:0005840">
    <property type="term" value="C:ribosome"/>
    <property type="evidence" value="ECO:0007669"/>
    <property type="project" value="TreeGrafter"/>
</dbReference>
<evidence type="ECO:0000256" key="7">
    <source>
        <dbReference type="SAM" id="MobiDB-lite"/>
    </source>
</evidence>
<dbReference type="RefSeq" id="WP_252767350.1">
    <property type="nucleotide sequence ID" value="NZ_CP097119.1"/>
</dbReference>
<dbReference type="GO" id="GO:0005829">
    <property type="term" value="C:cytosol"/>
    <property type="evidence" value="ECO:0007669"/>
    <property type="project" value="TreeGrafter"/>
</dbReference>
<comment type="function">
    <text evidence="5">Probable DEAD-box RNA helicase. May work in conjunction with the cold shock proteins to ensure proper initiation of transcription at low and optimal temperatures.</text>
</comment>
<feature type="region of interest" description="Disordered" evidence="7">
    <location>
        <begin position="411"/>
        <end position="453"/>
    </location>
</feature>
<dbReference type="InterPro" id="IPR014014">
    <property type="entry name" value="RNA_helicase_DEAD_Q_motif"/>
</dbReference>
<sequence>MSASFTDYHFQPVIMDALQELGFKKPTSIQAQVIPTIQHGKSIVGKSATGSGKTHAFLLPLFDQLDPADHRPQVIITTPSRELAYQIYENIKQLVRHSPSVIHVENYVGGTDKERQLEKLDREQPQVVVGTPGRILDIVKSGKLEINAARRLVIDEADMTLDLGFLTEVDQIAARMAKDLQMMVFSATIPPKLKPFLQKYLKNPVITDIPTEHVINADVSNWLISTKGQDKNRLIFQLLTMGNPYLALVFANTRERADELEKYLQEQGLKVAKLHGGMQPRVRKRVMKQIQNLDFQYVVATDLAARGIDITGVSLVINDDLPSDSEYFVHRVGRTGRNGMPGTAITLYAPDDEAKIAELEAKGVQFQPKEIKHGEVVDTYDRRRRQQYRGHHDQLDGSTLGMIKKKKKHVKPGYKKKIKRAIKIKDDQNRKIELRQQVRAKKKQKKRSSQRYQ</sequence>
<evidence type="ECO:0000259" key="10">
    <source>
        <dbReference type="PROSITE" id="PS51195"/>
    </source>
</evidence>